<accession>A0A2N5NZQ4</accession>
<dbReference type="Gene3D" id="3.40.50.2300">
    <property type="match status" value="2"/>
</dbReference>
<evidence type="ECO:0000313" key="9">
    <source>
        <dbReference type="Proteomes" id="UP000284472"/>
    </source>
</evidence>
<keyword evidence="1" id="KW-0805">Transcription regulation</keyword>
<dbReference type="Proteomes" id="UP000284472">
    <property type="component" value="Unassembled WGS sequence"/>
</dbReference>
<proteinExistence type="predicted"/>
<dbReference type="CDD" id="cd19974">
    <property type="entry name" value="PBP1_LacI-like"/>
    <property type="match status" value="1"/>
</dbReference>
<feature type="domain" description="HTH lacI-type" evidence="4">
    <location>
        <begin position="4"/>
        <end position="47"/>
    </location>
</feature>
<dbReference type="PANTHER" id="PTHR30146:SF109">
    <property type="entry name" value="HTH-TYPE TRANSCRIPTIONAL REGULATOR GALS"/>
    <property type="match status" value="1"/>
</dbReference>
<dbReference type="InterPro" id="IPR028082">
    <property type="entry name" value="Peripla_BP_I"/>
</dbReference>
<evidence type="ECO:0000313" key="7">
    <source>
        <dbReference type="EMBL" id="RHD07221.1"/>
    </source>
</evidence>
<evidence type="ECO:0000259" key="4">
    <source>
        <dbReference type="PROSITE" id="PS50932"/>
    </source>
</evidence>
<dbReference type="Gene3D" id="1.10.260.40">
    <property type="entry name" value="lambda repressor-like DNA-binding domains"/>
    <property type="match status" value="1"/>
</dbReference>
<dbReference type="SUPFAM" id="SSF47413">
    <property type="entry name" value="lambda repressor-like DNA-binding domains"/>
    <property type="match status" value="1"/>
</dbReference>
<sequence length="333" mass="38247">MAEVKLKDIAQAAGVSTVTVSNALSGKRGVSNDVREKIEEIARNMGYDFSRYEKKEGGYRIGVIASEMYMEMGTSFYWAMYQQVVYAASKSRSQTMLEILDTDMQRRDELPKLMREKMIDGLIVIGWHFKSYVENLVKKSEIPIVLLDFQIKGLKCDAVMSGNYIGMYKMTHYLLEKGHRDIAFVGSVYANENIMDRYYGYRKGLEEAGIPFRKEWVLEDRDLIVGDMRVELPDNMPTAFVCNSDLSAGYLYDALTEKGFRIPEDISIVGYDNYLFGHSFADRLTTYNVDIKRMGAIAVKLLMGKIRGDEKHWGTRYVDSVIVERDSVKELRW</sequence>
<dbReference type="SUPFAM" id="SSF53822">
    <property type="entry name" value="Periplasmic binding protein-like I"/>
    <property type="match status" value="1"/>
</dbReference>
<reference evidence="5" key="3">
    <citation type="submission" date="2020-02" db="EMBL/GenBank/DDBJ databases">
        <authorList>
            <person name="Littmann E."/>
            <person name="Sorbara M."/>
        </authorList>
    </citation>
    <scope>NUCLEOTIDE SEQUENCE</scope>
    <source>
        <strain evidence="5">MSK.15.32</strain>
    </source>
</reference>
<dbReference type="PANTHER" id="PTHR30146">
    <property type="entry name" value="LACI-RELATED TRANSCRIPTIONAL REPRESSOR"/>
    <property type="match status" value="1"/>
</dbReference>
<dbReference type="InterPro" id="IPR010982">
    <property type="entry name" value="Lambda_DNA-bd_dom_sf"/>
</dbReference>
<dbReference type="PROSITE" id="PS00356">
    <property type="entry name" value="HTH_LACI_1"/>
    <property type="match status" value="1"/>
</dbReference>
<name>A0A2N5NZQ4_MEDGN</name>
<organism evidence="7 9">
    <name type="scientific">Mediterraneibacter gnavus</name>
    <name type="common">Ruminococcus gnavus</name>
    <dbReference type="NCBI Taxonomy" id="33038"/>
    <lineage>
        <taxon>Bacteria</taxon>
        <taxon>Bacillati</taxon>
        <taxon>Bacillota</taxon>
        <taxon>Clostridia</taxon>
        <taxon>Lachnospirales</taxon>
        <taxon>Lachnospiraceae</taxon>
        <taxon>Mediterraneibacter</taxon>
    </lineage>
</organism>
<keyword evidence="3" id="KW-0804">Transcription</keyword>
<evidence type="ECO:0000256" key="3">
    <source>
        <dbReference type="ARBA" id="ARBA00023163"/>
    </source>
</evidence>
<protein>
    <submittedName>
        <fullName evidence="7">LacI family transcriptional regulator</fullName>
    </submittedName>
</protein>
<dbReference type="Proteomes" id="UP001296580">
    <property type="component" value="Unassembled WGS sequence"/>
</dbReference>
<dbReference type="GO" id="GO:0000976">
    <property type="term" value="F:transcription cis-regulatory region binding"/>
    <property type="evidence" value="ECO:0007669"/>
    <property type="project" value="TreeGrafter"/>
</dbReference>
<dbReference type="AlphaFoldDB" id="A0A2N5NZQ4"/>
<dbReference type="PROSITE" id="PS50932">
    <property type="entry name" value="HTH_LACI_2"/>
    <property type="match status" value="1"/>
</dbReference>
<dbReference type="RefSeq" id="WP_101872358.1">
    <property type="nucleotide sequence ID" value="NZ_CACRUU010000017.1"/>
</dbReference>
<dbReference type="InterPro" id="IPR046335">
    <property type="entry name" value="LacI/GalR-like_sensor"/>
</dbReference>
<comment type="caution">
    <text evidence="7">The sequence shown here is derived from an EMBL/GenBank/DDBJ whole genome shotgun (WGS) entry which is preliminary data.</text>
</comment>
<dbReference type="SMART" id="SM00354">
    <property type="entry name" value="HTH_LACI"/>
    <property type="match status" value="1"/>
</dbReference>
<dbReference type="CDD" id="cd01392">
    <property type="entry name" value="HTH_LacI"/>
    <property type="match status" value="1"/>
</dbReference>
<dbReference type="Proteomes" id="UP000283834">
    <property type="component" value="Unassembled WGS sequence"/>
</dbReference>
<dbReference type="Pfam" id="PF00356">
    <property type="entry name" value="LacI"/>
    <property type="match status" value="1"/>
</dbReference>
<dbReference type="EMBL" id="QSIR01000008">
    <property type="protein sequence ID" value="RHD07221.1"/>
    <property type="molecule type" value="Genomic_DNA"/>
</dbReference>
<reference evidence="8 9" key="1">
    <citation type="submission" date="2018-08" db="EMBL/GenBank/DDBJ databases">
        <title>A genome reference for cultivated species of the human gut microbiota.</title>
        <authorList>
            <person name="Zou Y."/>
            <person name="Xue W."/>
            <person name="Luo G."/>
        </authorList>
    </citation>
    <scope>NUCLEOTIDE SEQUENCE [LARGE SCALE GENOMIC DNA]</scope>
    <source>
        <strain evidence="6 8">AF19-16AC</strain>
        <strain evidence="7 9">AM32-6</strain>
    </source>
</reference>
<evidence type="ECO:0000313" key="5">
    <source>
        <dbReference type="EMBL" id="NSI59230.1"/>
    </source>
</evidence>
<keyword evidence="2" id="KW-0238">DNA-binding</keyword>
<dbReference type="EMBL" id="JAAIRV010000027">
    <property type="protein sequence ID" value="NSI59230.1"/>
    <property type="molecule type" value="Genomic_DNA"/>
</dbReference>
<dbReference type="EMBL" id="QRWQ01000010">
    <property type="protein sequence ID" value="RGT37869.1"/>
    <property type="molecule type" value="Genomic_DNA"/>
</dbReference>
<dbReference type="Pfam" id="PF13377">
    <property type="entry name" value="Peripla_BP_3"/>
    <property type="match status" value="1"/>
</dbReference>
<dbReference type="InterPro" id="IPR000843">
    <property type="entry name" value="HTH_LacI"/>
</dbReference>
<evidence type="ECO:0000256" key="2">
    <source>
        <dbReference type="ARBA" id="ARBA00023125"/>
    </source>
</evidence>
<evidence type="ECO:0000313" key="6">
    <source>
        <dbReference type="EMBL" id="RGT37869.1"/>
    </source>
</evidence>
<gene>
    <name evidence="7" type="ORF">DW812_07380</name>
    <name evidence="6" type="ORF">DWX36_11400</name>
    <name evidence="5" type="ORF">G4993_12595</name>
</gene>
<evidence type="ECO:0000256" key="1">
    <source>
        <dbReference type="ARBA" id="ARBA00023015"/>
    </source>
</evidence>
<dbReference type="GO" id="GO:0003700">
    <property type="term" value="F:DNA-binding transcription factor activity"/>
    <property type="evidence" value="ECO:0007669"/>
    <property type="project" value="TreeGrafter"/>
</dbReference>
<reference evidence="5" key="2">
    <citation type="journal article" date="2020" name="Cell Host Microbe">
        <title>Functional and Genomic Variation between Human-Derived Isolates of Lachnospiraceae Reveals Inter- and Intra-Species Diversity.</title>
        <authorList>
            <person name="Sorbara M.T."/>
            <person name="Littmann E.R."/>
            <person name="Fontana E."/>
            <person name="Moody T.U."/>
            <person name="Kohout C.E."/>
            <person name="Gjonbalaj M."/>
            <person name="Eaton V."/>
            <person name="Seok R."/>
            <person name="Leiner I.M."/>
            <person name="Pamer E.G."/>
        </authorList>
    </citation>
    <scope>NUCLEOTIDE SEQUENCE</scope>
    <source>
        <strain evidence="5">MSK.15.32</strain>
    </source>
</reference>
<evidence type="ECO:0000313" key="8">
    <source>
        <dbReference type="Proteomes" id="UP000283834"/>
    </source>
</evidence>